<gene>
    <name evidence="4" type="ORF">N7G274_001572</name>
</gene>
<keyword evidence="5" id="KW-1185">Reference proteome</keyword>
<dbReference type="Proteomes" id="UP001590950">
    <property type="component" value="Unassembled WGS sequence"/>
</dbReference>
<protein>
    <recommendedName>
        <fullName evidence="3">Malonyl-CoA:ACP transacylase (MAT) domain-containing protein</fullName>
    </recommendedName>
</protein>
<dbReference type="InterPro" id="IPR014043">
    <property type="entry name" value="Acyl_transferase_dom"/>
</dbReference>
<comment type="caution">
    <text evidence="4">The sequence shown here is derived from an EMBL/GenBank/DDBJ whole genome shotgun (WGS) entry which is preliminary data.</text>
</comment>
<evidence type="ECO:0000313" key="4">
    <source>
        <dbReference type="EMBL" id="KAL2046125.1"/>
    </source>
</evidence>
<dbReference type="SUPFAM" id="SSF55048">
    <property type="entry name" value="Probable ACP-binding domain of malonyl-CoA ACP transacylase"/>
    <property type="match status" value="1"/>
</dbReference>
<dbReference type="PANTHER" id="PTHR43775">
    <property type="entry name" value="FATTY ACID SYNTHASE"/>
    <property type="match status" value="1"/>
</dbReference>
<sequence length="224" mass="24729">MMAVGASVDQLEPMLSISQLKSCQIACINAPTTIVVSGPIDDLSMFRNRMQSERIHTRFLCIIHGFHSPQVDPILRDFEISAKVFNFARPAIPIAPTLIVGTIVTDKGIFSPAFLARQAREPVNFAGALQACETAGLIDTNSIWFEVGPEPVSLSLVRNTLNLSPKSLLPILKSSEDNWKMVSHAVSAAYTSAITVDWTEYHNEYTNTLSLLELPTYAFDLKNY</sequence>
<dbReference type="InterPro" id="IPR001227">
    <property type="entry name" value="Ac_transferase_dom_sf"/>
</dbReference>
<organism evidence="4 5">
    <name type="scientific">Stereocaulon virgatum</name>
    <dbReference type="NCBI Taxonomy" id="373712"/>
    <lineage>
        <taxon>Eukaryota</taxon>
        <taxon>Fungi</taxon>
        <taxon>Dikarya</taxon>
        <taxon>Ascomycota</taxon>
        <taxon>Pezizomycotina</taxon>
        <taxon>Lecanoromycetes</taxon>
        <taxon>OSLEUM clade</taxon>
        <taxon>Lecanoromycetidae</taxon>
        <taxon>Lecanorales</taxon>
        <taxon>Lecanorineae</taxon>
        <taxon>Stereocaulaceae</taxon>
        <taxon>Stereocaulon</taxon>
    </lineage>
</organism>
<evidence type="ECO:0000259" key="3">
    <source>
        <dbReference type="SMART" id="SM00827"/>
    </source>
</evidence>
<keyword evidence="2" id="KW-0597">Phosphoprotein</keyword>
<evidence type="ECO:0000313" key="5">
    <source>
        <dbReference type="Proteomes" id="UP001590950"/>
    </source>
</evidence>
<evidence type="ECO:0000256" key="2">
    <source>
        <dbReference type="ARBA" id="ARBA00022553"/>
    </source>
</evidence>
<dbReference type="Gene3D" id="3.40.366.10">
    <property type="entry name" value="Malonyl-Coenzyme A Acyl Carrier Protein, domain 2"/>
    <property type="match status" value="1"/>
</dbReference>
<evidence type="ECO:0000256" key="1">
    <source>
        <dbReference type="ARBA" id="ARBA00022450"/>
    </source>
</evidence>
<dbReference type="SMART" id="SM00827">
    <property type="entry name" value="PKS_AT"/>
    <property type="match status" value="1"/>
</dbReference>
<dbReference type="PANTHER" id="PTHR43775:SF37">
    <property type="entry name" value="SI:DKEY-61P9.11"/>
    <property type="match status" value="1"/>
</dbReference>
<feature type="domain" description="Malonyl-CoA:ACP transacylase (MAT)" evidence="3">
    <location>
        <begin position="1"/>
        <end position="176"/>
    </location>
</feature>
<dbReference type="EMBL" id="JBEFKJ010000004">
    <property type="protein sequence ID" value="KAL2046125.1"/>
    <property type="molecule type" value="Genomic_DNA"/>
</dbReference>
<name>A0ABR4ALN9_9LECA</name>
<dbReference type="SUPFAM" id="SSF52151">
    <property type="entry name" value="FabD/lysophospholipase-like"/>
    <property type="match status" value="1"/>
</dbReference>
<accession>A0ABR4ALN9</accession>
<dbReference type="InterPro" id="IPR016036">
    <property type="entry name" value="Malonyl_transacylase_ACP-bd"/>
</dbReference>
<dbReference type="Gene3D" id="3.30.70.3290">
    <property type="match status" value="1"/>
</dbReference>
<keyword evidence="1" id="KW-0596">Phosphopantetheine</keyword>
<reference evidence="4 5" key="1">
    <citation type="submission" date="2024-09" db="EMBL/GenBank/DDBJ databases">
        <title>Rethinking Asexuality: The Enigmatic Case of Functional Sexual Genes in Lepraria (Stereocaulaceae).</title>
        <authorList>
            <person name="Doellman M."/>
            <person name="Sun Y."/>
            <person name="Barcenas-Pena A."/>
            <person name="Lumbsch H.T."/>
            <person name="Grewe F."/>
        </authorList>
    </citation>
    <scope>NUCLEOTIDE SEQUENCE [LARGE SCALE GENOMIC DNA]</scope>
    <source>
        <strain evidence="4 5">Mercado 3170</strain>
    </source>
</reference>
<dbReference type="Pfam" id="PF00698">
    <property type="entry name" value="Acyl_transf_1"/>
    <property type="match status" value="1"/>
</dbReference>
<dbReference type="InterPro" id="IPR016035">
    <property type="entry name" value="Acyl_Trfase/lysoPLipase"/>
</dbReference>
<dbReference type="InterPro" id="IPR050091">
    <property type="entry name" value="PKS_NRPS_Biosynth_Enz"/>
</dbReference>
<proteinExistence type="predicted"/>